<proteinExistence type="predicted"/>
<dbReference type="GO" id="GO:0016787">
    <property type="term" value="F:hydrolase activity"/>
    <property type="evidence" value="ECO:0007669"/>
    <property type="project" value="UniProtKB-KW"/>
</dbReference>
<name>A0ABS1VSX9_9ACTN</name>
<protein>
    <submittedName>
        <fullName evidence="2">Alpha/beta hydrolase</fullName>
    </submittedName>
</protein>
<keyword evidence="3" id="KW-1185">Reference proteome</keyword>
<dbReference type="InterPro" id="IPR029058">
    <property type="entry name" value="AB_hydrolase_fold"/>
</dbReference>
<feature type="domain" description="AB hydrolase-1" evidence="1">
    <location>
        <begin position="19"/>
        <end position="243"/>
    </location>
</feature>
<comment type="caution">
    <text evidence="2">The sequence shown here is derived from an EMBL/GenBank/DDBJ whole genome shotgun (WGS) entry which is preliminary data.</text>
</comment>
<sequence>MVLITGANGSAGGDPELTLRGHRTVGVELPGHGLRDAQFRRSYQAPQNLARLATERSPMAGVTLDDYAEAAVRVVRRAAELGPVIAWAGSMGGATLNRVANEVPRLLKRIVYSSAFCCVDLPRMADYLQLPEARESMILELGSAGIGDPAVIGASRTNFRTNDLTMLAKMKQALCADATDAEFLAMLNGMHPDESIEVPLADTRGHVDTWGTIPRTFIRHTRDRIIPLALQDRMIAGADRATPHNKFEVRSVATSHAPDVEGWAATINIVDELARRR</sequence>
<dbReference type="Proteomes" id="UP000598996">
    <property type="component" value="Unassembled WGS sequence"/>
</dbReference>
<accession>A0ABS1VSX9</accession>
<reference evidence="2 3" key="1">
    <citation type="submission" date="2021-01" db="EMBL/GenBank/DDBJ databases">
        <title>Actinoplanes sp. nov. LDG1-01 isolated from lichen.</title>
        <authorList>
            <person name="Saeng-In P."/>
            <person name="Phongsopitanun W."/>
            <person name="Kanchanasin P."/>
            <person name="Yuki M."/>
            <person name="Kudo T."/>
            <person name="Ohkuma M."/>
            <person name="Tanasupawat S."/>
        </authorList>
    </citation>
    <scope>NUCLEOTIDE SEQUENCE [LARGE SCALE GENOMIC DNA]</scope>
    <source>
        <strain evidence="2 3">LDG1-01</strain>
    </source>
</reference>
<evidence type="ECO:0000313" key="2">
    <source>
        <dbReference type="EMBL" id="MBL7257557.1"/>
    </source>
</evidence>
<dbReference type="Pfam" id="PF12697">
    <property type="entry name" value="Abhydrolase_6"/>
    <property type="match status" value="1"/>
</dbReference>
<dbReference type="EMBL" id="JAENHO010000007">
    <property type="protein sequence ID" value="MBL7257557.1"/>
    <property type="molecule type" value="Genomic_DNA"/>
</dbReference>
<organism evidence="2 3">
    <name type="scientific">Paractinoplanes lichenicola</name>
    <dbReference type="NCBI Taxonomy" id="2802976"/>
    <lineage>
        <taxon>Bacteria</taxon>
        <taxon>Bacillati</taxon>
        <taxon>Actinomycetota</taxon>
        <taxon>Actinomycetes</taxon>
        <taxon>Micromonosporales</taxon>
        <taxon>Micromonosporaceae</taxon>
        <taxon>Paractinoplanes</taxon>
    </lineage>
</organism>
<dbReference type="InterPro" id="IPR000073">
    <property type="entry name" value="AB_hydrolase_1"/>
</dbReference>
<keyword evidence="2" id="KW-0378">Hydrolase</keyword>
<gene>
    <name evidence="2" type="ORF">JKJ07_24965</name>
</gene>
<dbReference type="Gene3D" id="3.40.50.1820">
    <property type="entry name" value="alpha/beta hydrolase"/>
    <property type="match status" value="1"/>
</dbReference>
<evidence type="ECO:0000313" key="3">
    <source>
        <dbReference type="Proteomes" id="UP000598996"/>
    </source>
</evidence>
<evidence type="ECO:0000259" key="1">
    <source>
        <dbReference type="Pfam" id="PF12697"/>
    </source>
</evidence>
<dbReference type="SUPFAM" id="SSF53474">
    <property type="entry name" value="alpha/beta-Hydrolases"/>
    <property type="match status" value="1"/>
</dbReference>